<evidence type="ECO:0008006" key="4">
    <source>
        <dbReference type="Google" id="ProtNLM"/>
    </source>
</evidence>
<organism evidence="2 3">
    <name type="scientific">Mucilaginibacter ginsenosidivorans</name>
    <dbReference type="NCBI Taxonomy" id="398053"/>
    <lineage>
        <taxon>Bacteria</taxon>
        <taxon>Pseudomonadati</taxon>
        <taxon>Bacteroidota</taxon>
        <taxon>Sphingobacteriia</taxon>
        <taxon>Sphingobacteriales</taxon>
        <taxon>Sphingobacteriaceae</taxon>
        <taxon>Mucilaginibacter</taxon>
    </lineage>
</organism>
<name>A0A5B8UUR0_9SPHI</name>
<dbReference type="OrthoDB" id="790019at2"/>
<feature type="signal peptide" evidence="1">
    <location>
        <begin position="1"/>
        <end position="24"/>
    </location>
</feature>
<proteinExistence type="predicted"/>
<dbReference type="PROSITE" id="PS51257">
    <property type="entry name" value="PROKAR_LIPOPROTEIN"/>
    <property type="match status" value="1"/>
</dbReference>
<evidence type="ECO:0000313" key="2">
    <source>
        <dbReference type="EMBL" id="QEC62166.1"/>
    </source>
</evidence>
<protein>
    <recommendedName>
        <fullName evidence="4">Aspartyl protease</fullName>
    </recommendedName>
</protein>
<reference evidence="2 3" key="1">
    <citation type="journal article" date="2017" name="Curr. Microbiol.">
        <title>Mucilaginibacter ginsenosidivorans sp. nov., Isolated from Soil of Ginseng Field.</title>
        <authorList>
            <person name="Kim M.M."/>
            <person name="Siddiqi M.Z."/>
            <person name="Im W.T."/>
        </authorList>
    </citation>
    <scope>NUCLEOTIDE SEQUENCE [LARGE SCALE GENOMIC DNA]</scope>
    <source>
        <strain evidence="2 3">Gsoil 3017</strain>
    </source>
</reference>
<accession>A0A5B8UUR0</accession>
<evidence type="ECO:0000313" key="3">
    <source>
        <dbReference type="Proteomes" id="UP000321479"/>
    </source>
</evidence>
<dbReference type="EMBL" id="CP042436">
    <property type="protein sequence ID" value="QEC62166.1"/>
    <property type="molecule type" value="Genomic_DNA"/>
</dbReference>
<dbReference type="Proteomes" id="UP000321479">
    <property type="component" value="Chromosome"/>
</dbReference>
<sequence length="366" mass="39501">MFQRYTLVRLRFAALLLVIAAAYSCKKDNTKPQNTNTTVNPVVMGLYEYAIDTNKRVFIPITKIGTNTTAYYGIFDTGSTGMTIDAHDLIPASMITSTGIQFTGDSTVVNGITITSQTSTISYGNSLSLTKEYGNLAYASVTIGNSDGSFTVKRLPFFLYYKIVSGTGTVYPAHSNDVFGVGPGVSYTSSKIASPLSYFDTGSNLTSGFKLATLSMAQFNSNGNYVSSLLTVGLTSSDLTSAGFIMHPLSPINPGGYSPNIPSTITYGSKSVSSNVLFDTGTPALTIIEDKTAVRTIGQLPANTVVKVTTNKGFVYQYTTTSTENLTEVQNPNNTNDFRTIFSLSFFIENEYLTDYKNHQIGLKNN</sequence>
<keyword evidence="3" id="KW-1185">Reference proteome</keyword>
<dbReference type="AlphaFoldDB" id="A0A5B8UUR0"/>
<feature type="chain" id="PRO_5022910186" description="Aspartyl protease" evidence="1">
    <location>
        <begin position="25"/>
        <end position="366"/>
    </location>
</feature>
<evidence type="ECO:0000256" key="1">
    <source>
        <dbReference type="SAM" id="SignalP"/>
    </source>
</evidence>
<keyword evidence="1" id="KW-0732">Signal</keyword>
<dbReference type="KEGG" id="mgin:FRZ54_06070"/>
<dbReference type="SUPFAM" id="SSF50630">
    <property type="entry name" value="Acid proteases"/>
    <property type="match status" value="1"/>
</dbReference>
<gene>
    <name evidence="2" type="ORF">FRZ54_06070</name>
</gene>
<dbReference type="InterPro" id="IPR021109">
    <property type="entry name" value="Peptidase_aspartic_dom_sf"/>
</dbReference>
<dbReference type="RefSeq" id="WP_147030743.1">
    <property type="nucleotide sequence ID" value="NZ_CP042436.1"/>
</dbReference>